<dbReference type="EMBL" id="VZCB01000079">
    <property type="protein sequence ID" value="MQN81458.1"/>
    <property type="molecule type" value="Genomic_DNA"/>
</dbReference>
<comment type="caution">
    <text evidence="1">The sequence shown here is derived from an EMBL/GenBank/DDBJ whole genome shotgun (WGS) entry which is preliminary data.</text>
</comment>
<dbReference type="SUPFAM" id="SSF82171">
    <property type="entry name" value="DPP6 N-terminal domain-like"/>
    <property type="match status" value="1"/>
</dbReference>
<dbReference type="InterPro" id="IPR011042">
    <property type="entry name" value="6-blade_b-propeller_TolB-like"/>
</dbReference>
<organism evidence="1 2">
    <name type="scientific">Segatella copri</name>
    <dbReference type="NCBI Taxonomy" id="165179"/>
    <lineage>
        <taxon>Bacteria</taxon>
        <taxon>Pseudomonadati</taxon>
        <taxon>Bacteroidota</taxon>
        <taxon>Bacteroidia</taxon>
        <taxon>Bacteroidales</taxon>
        <taxon>Prevotellaceae</taxon>
        <taxon>Segatella</taxon>
    </lineage>
</organism>
<accession>A0A6G1U3R3</accession>
<dbReference type="Gene3D" id="2.120.10.30">
    <property type="entry name" value="TolB, C-terminal domain"/>
    <property type="match status" value="2"/>
</dbReference>
<dbReference type="InterPro" id="IPR011659">
    <property type="entry name" value="WD40"/>
</dbReference>
<reference evidence="1 2" key="1">
    <citation type="submission" date="2019-09" db="EMBL/GenBank/DDBJ databases">
        <title>Distinct polysaccharide growth profiles of human intestinal Prevotella copri isolates.</title>
        <authorList>
            <person name="Fehlner-Peach H."/>
            <person name="Magnabosco C."/>
            <person name="Raghavan V."/>
            <person name="Scher J.U."/>
            <person name="Tett A."/>
            <person name="Cox L.M."/>
            <person name="Gottsegen C."/>
            <person name="Watters A."/>
            <person name="Wiltshire- Gordon J.D."/>
            <person name="Segata N."/>
            <person name="Bonneau R."/>
            <person name="Littman D.R."/>
        </authorList>
    </citation>
    <scope>NUCLEOTIDE SEQUENCE [LARGE SCALE GENOMIC DNA]</scope>
    <source>
        <strain evidence="2">iA622</strain>
    </source>
</reference>
<proteinExistence type="predicted"/>
<name>A0A6G1U3R3_9BACT</name>
<dbReference type="PROSITE" id="PS51257">
    <property type="entry name" value="PROKAR_LIPOPROTEIN"/>
    <property type="match status" value="1"/>
</dbReference>
<dbReference type="AlphaFoldDB" id="A0A6G1U3R3"/>
<dbReference type="Pfam" id="PF07676">
    <property type="entry name" value="PD40"/>
    <property type="match status" value="1"/>
</dbReference>
<evidence type="ECO:0000313" key="1">
    <source>
        <dbReference type="EMBL" id="MQN81458.1"/>
    </source>
</evidence>
<sequence>MKKIYYLLMGCLLLVGCSQKPHDITMVSQLPAIYPDYVGVTVPANIAPLNFCMEDEGYTAMSVQIKGSRKGAMETSGEDAEFDIEQWHQLLRDNRGGKLTLTVVAKKDGQWRQFKPFDIFVDKQRMKEWGVTYRMVAPGYELYGMQGLFQRCLSNFDEFAIYRTTEVPGSCVNCHTANATNPDEFTLHIRGEKGATLIRHQGKDDWMKSKNLEVGGPMVFPCWHPSGKFIAFSTNDTQQYFHSQAKKRIEYFDMSSDIFIYNPETHEAMVDARFATKENLENCPVFSPDGKWLYYITAPFRDPKLHFRESRYSLCRVGFDAKTGKLGEKVDTLISAVALGKSITWPRPSYDGRYLMFTTLDYGYFSIWHPEADLWLLDLKTGKAHALDAANSDDSDSFHNWSKSGGWYLFTSRREDGLYTRIYLASVDRQGHSTKPFLLPQRRPREDNLRRMYSYNTPDFTLRKVEIEDMPGHINNPKRMEWRVAK</sequence>
<evidence type="ECO:0000313" key="2">
    <source>
        <dbReference type="Proteomes" id="UP000480425"/>
    </source>
</evidence>
<dbReference type="OrthoDB" id="1117425at2"/>
<dbReference type="RefSeq" id="WP_153124654.1">
    <property type="nucleotide sequence ID" value="NZ_VZCB01000079.1"/>
</dbReference>
<protein>
    <recommendedName>
        <fullName evidence="3">Cytochrome C biosynthesis protein</fullName>
    </recommendedName>
</protein>
<gene>
    <name evidence="1" type="ORF">F7D73_10965</name>
</gene>
<evidence type="ECO:0008006" key="3">
    <source>
        <dbReference type="Google" id="ProtNLM"/>
    </source>
</evidence>
<dbReference type="Proteomes" id="UP000480425">
    <property type="component" value="Unassembled WGS sequence"/>
</dbReference>